<sequence length="571" mass="64835">MNLIELEGENKLKSPSKKFLSVLFLAMLAGFIFLNLAGSELRAAEVSEESRYVLIHLDGISGENFYNNMEAGELPNLADFFYEEEMRGRAITYYPPSTPAVITRLKEGKTPAQGSIVDWEGYSPEAGRTYSQLESTAEMVSSKGRRSRGTFLQGVPGFHIPVGRSLGNLPYLLDDYQALEFYWFSTDFFAHAFGSGAQKRQLERFDREFGRFVEGLDEEKLENLNVIIYADHGMNFGEMVEVEDDVKRLAGEHFRAYSYPNLYLEEIRGIRRSREKKDQLARDVVEKSELDLAFYRTPSGEVKGYGPESRIRLSLAGEDIDGGISYEYEGRDVFGYYDAGYKGEYLTPEEWLEKTGHLDFPAAPVNLMSLMKNPEAGDIVVVLNPPKFTGGGYVRHASHQSLEARDMTVPLLVRGDQLKSLYGEEYIWLPDIFSHRLDVDFDGAEPERENHSLSLWTGAGEPGGSLSFSPTYRVRLGYDNFGGGDSAAWAEYDFYSSYLHRLWLGGGLNEPHSSADLTGRLRYDLRLRRLVASYINYFNGRDSEQRLRFELASSFDLKVFDFEKLGIRISW</sequence>
<accession>A0A1G9LY48</accession>
<evidence type="ECO:0000313" key="3">
    <source>
        <dbReference type="Proteomes" id="UP000199476"/>
    </source>
</evidence>
<dbReference type="AlphaFoldDB" id="A0A1G9LY48"/>
<dbReference type="RefSeq" id="WP_089759342.1">
    <property type="nucleotide sequence ID" value="NZ_FNGO01000007.1"/>
</dbReference>
<keyword evidence="3" id="KW-1185">Reference proteome</keyword>
<name>A0A1G9LY48_9FIRM</name>
<reference evidence="2 3" key="1">
    <citation type="submission" date="2016-10" db="EMBL/GenBank/DDBJ databases">
        <authorList>
            <person name="de Groot N.N."/>
        </authorList>
    </citation>
    <scope>NUCLEOTIDE SEQUENCE [LARGE SCALE GENOMIC DNA]</scope>
    <source>
        <strain evidence="2 3">SLAS-1</strain>
    </source>
</reference>
<evidence type="ECO:0000313" key="2">
    <source>
        <dbReference type="EMBL" id="SDL66794.1"/>
    </source>
</evidence>
<dbReference type="Pfam" id="PF01663">
    <property type="entry name" value="Phosphodiest"/>
    <property type="match status" value="1"/>
</dbReference>
<evidence type="ECO:0000256" key="1">
    <source>
        <dbReference type="SAM" id="Phobius"/>
    </source>
</evidence>
<dbReference type="Gene3D" id="3.40.720.10">
    <property type="entry name" value="Alkaline Phosphatase, subunit A"/>
    <property type="match status" value="2"/>
</dbReference>
<keyword evidence="1" id="KW-0812">Transmembrane</keyword>
<organism evidence="2 3">
    <name type="scientific">Halarsenatibacter silvermanii</name>
    <dbReference type="NCBI Taxonomy" id="321763"/>
    <lineage>
        <taxon>Bacteria</taxon>
        <taxon>Bacillati</taxon>
        <taxon>Bacillota</taxon>
        <taxon>Clostridia</taxon>
        <taxon>Halanaerobiales</taxon>
        <taxon>Halarsenatibacteraceae</taxon>
        <taxon>Halarsenatibacter</taxon>
    </lineage>
</organism>
<proteinExistence type="predicted"/>
<keyword evidence="1" id="KW-1133">Transmembrane helix</keyword>
<dbReference type="OrthoDB" id="9779418at2"/>
<dbReference type="InterPro" id="IPR017850">
    <property type="entry name" value="Alkaline_phosphatase_core_sf"/>
</dbReference>
<gene>
    <name evidence="2" type="ORF">SAMN04488692_10745</name>
</gene>
<protein>
    <submittedName>
        <fullName evidence="2">Type I phosphodiesterase / nucleotide pyrophosphatase</fullName>
    </submittedName>
</protein>
<dbReference type="Proteomes" id="UP000199476">
    <property type="component" value="Unassembled WGS sequence"/>
</dbReference>
<dbReference type="STRING" id="321763.SAMN04488692_10745"/>
<keyword evidence="1" id="KW-0472">Membrane</keyword>
<dbReference type="EMBL" id="FNGO01000007">
    <property type="protein sequence ID" value="SDL66794.1"/>
    <property type="molecule type" value="Genomic_DNA"/>
</dbReference>
<dbReference type="SUPFAM" id="SSF53649">
    <property type="entry name" value="Alkaline phosphatase-like"/>
    <property type="match status" value="1"/>
</dbReference>
<dbReference type="InterPro" id="IPR002591">
    <property type="entry name" value="Phosphodiest/P_Trfase"/>
</dbReference>
<feature type="transmembrane region" description="Helical" evidence="1">
    <location>
        <begin position="20"/>
        <end position="38"/>
    </location>
</feature>